<sequence length="168" mass="19305">MNILDLVKELEFKNVVKKPIKYKYMYVDNNFSKLKKYTFTICTKLTTLTVEINGKNETTQTVSIGDFVIRGPNKDIYSTTADRFFTSYDLTGDAKVKQVKKSVATITKKDFKNLGLPTPYIYKGPFGADINVYPGDGIIRDYAPNTDTIKNEYFRIDPKVLKITYKYT</sequence>
<dbReference type="EMBL" id="MN740977">
    <property type="protein sequence ID" value="QHU21057.1"/>
    <property type="molecule type" value="Genomic_DNA"/>
</dbReference>
<evidence type="ECO:0000313" key="1">
    <source>
        <dbReference type="EMBL" id="QHU21057.1"/>
    </source>
</evidence>
<protein>
    <submittedName>
        <fullName evidence="1">Uncharacterized protein</fullName>
    </submittedName>
</protein>
<proteinExistence type="predicted"/>
<accession>A0A6C0KWK2</accession>
<reference evidence="1" key="1">
    <citation type="journal article" date="2020" name="Nature">
        <title>Giant virus diversity and host interactions through global metagenomics.</title>
        <authorList>
            <person name="Schulz F."/>
            <person name="Roux S."/>
            <person name="Paez-Espino D."/>
            <person name="Jungbluth S."/>
            <person name="Walsh D.A."/>
            <person name="Denef V.J."/>
            <person name="McMahon K.D."/>
            <person name="Konstantinidis K.T."/>
            <person name="Eloe-Fadrosh E.A."/>
            <person name="Kyrpides N.C."/>
            <person name="Woyke T."/>
        </authorList>
    </citation>
    <scope>NUCLEOTIDE SEQUENCE</scope>
    <source>
        <strain evidence="1">GVMAG-S-3300013094-100</strain>
    </source>
</reference>
<name>A0A6C0KWK2_9ZZZZ</name>
<dbReference type="AlphaFoldDB" id="A0A6C0KWK2"/>
<organism evidence="1">
    <name type="scientific">viral metagenome</name>
    <dbReference type="NCBI Taxonomy" id="1070528"/>
    <lineage>
        <taxon>unclassified sequences</taxon>
        <taxon>metagenomes</taxon>
        <taxon>organismal metagenomes</taxon>
    </lineage>
</organism>